<dbReference type="Gene3D" id="3.40.1350.10">
    <property type="match status" value="1"/>
</dbReference>
<keyword evidence="4" id="KW-0507">mRNA processing</keyword>
<feature type="active site" evidence="11">
    <location>
        <position position="259"/>
    </location>
</feature>
<dbReference type="NCBIfam" id="TIGR00324">
    <property type="entry name" value="endA"/>
    <property type="match status" value="1"/>
</dbReference>
<evidence type="ECO:0000259" key="13">
    <source>
        <dbReference type="Pfam" id="PF01974"/>
    </source>
</evidence>
<keyword evidence="16" id="KW-1185">Reference proteome</keyword>
<name>A0A9N9ACJ1_9GLOM</name>
<dbReference type="Pfam" id="PF26577">
    <property type="entry name" value="TSEN34_N"/>
    <property type="match status" value="1"/>
</dbReference>
<evidence type="ECO:0000256" key="11">
    <source>
        <dbReference type="PIRSR" id="PIRSR017250-50"/>
    </source>
</evidence>
<evidence type="ECO:0000256" key="9">
    <source>
        <dbReference type="ARBA" id="ARBA00070870"/>
    </source>
</evidence>
<dbReference type="FunFam" id="3.40.1350.10:FF:000002">
    <property type="entry name" value="tRNA-splicing endonuclease subunit Sen34"/>
    <property type="match status" value="1"/>
</dbReference>
<evidence type="ECO:0000256" key="6">
    <source>
        <dbReference type="ARBA" id="ARBA00023239"/>
    </source>
</evidence>
<dbReference type="Pfam" id="PF01974">
    <property type="entry name" value="tRNA_int_endo"/>
    <property type="match status" value="1"/>
</dbReference>
<protein>
    <recommendedName>
        <fullName evidence="9 10">tRNA-splicing endonuclease subunit Sen34</fullName>
        <ecNumber evidence="3 10">4.6.1.16</ecNumber>
    </recommendedName>
</protein>
<feature type="active site" evidence="11">
    <location>
        <position position="251"/>
    </location>
</feature>
<evidence type="ECO:0000313" key="15">
    <source>
        <dbReference type="EMBL" id="CAG8527339.1"/>
    </source>
</evidence>
<reference evidence="15" key="1">
    <citation type="submission" date="2021-06" db="EMBL/GenBank/DDBJ databases">
        <authorList>
            <person name="Kallberg Y."/>
            <person name="Tangrot J."/>
            <person name="Rosling A."/>
        </authorList>
    </citation>
    <scope>NUCLEOTIDE SEQUENCE</scope>
    <source>
        <strain evidence="15">IA702</strain>
    </source>
</reference>
<evidence type="ECO:0000259" key="14">
    <source>
        <dbReference type="Pfam" id="PF26577"/>
    </source>
</evidence>
<evidence type="ECO:0000313" key="16">
    <source>
        <dbReference type="Proteomes" id="UP000789572"/>
    </source>
</evidence>
<dbReference type="PIRSF" id="PIRSF017250">
    <property type="entry name" value="tRNA_splic_SEN34"/>
    <property type="match status" value="1"/>
</dbReference>
<evidence type="ECO:0000256" key="12">
    <source>
        <dbReference type="SAM" id="MobiDB-lite"/>
    </source>
</evidence>
<comment type="subunit">
    <text evidence="8">tRNA splicing endonuclease is a heterotetramer composed of TSEN2, TSEN15, TSEN34/LENG5 and TSEN54. tRNA splicing endonuclease complex also contains proteins of the pre-mRNA 3'-end processing machinery such as CLP1, CPSF1, CPSF4 and CSTF2.</text>
</comment>
<accession>A0A9N9ACJ1</accession>
<dbReference type="CDD" id="cd22363">
    <property type="entry name" value="tRNA-intron_lyase_C"/>
    <property type="match status" value="1"/>
</dbReference>
<keyword evidence="5 10" id="KW-0819">tRNA processing</keyword>
<dbReference type="OrthoDB" id="48041at2759"/>
<dbReference type="InterPro" id="IPR011856">
    <property type="entry name" value="tRNA_endonuc-like_dom_sf"/>
</dbReference>
<dbReference type="InterPro" id="IPR036167">
    <property type="entry name" value="tRNA_intron_Endo_cat-like_sf"/>
</dbReference>
<proteinExistence type="inferred from homology"/>
<evidence type="ECO:0000256" key="1">
    <source>
        <dbReference type="ARBA" id="ARBA00004604"/>
    </source>
</evidence>
<dbReference type="GO" id="GO:0005730">
    <property type="term" value="C:nucleolus"/>
    <property type="evidence" value="ECO:0007669"/>
    <property type="project" value="UniProtKB-SubCell"/>
</dbReference>
<keyword evidence="7" id="KW-0539">Nucleus</keyword>
<dbReference type="GO" id="GO:0000213">
    <property type="term" value="F:tRNA-intron lyase activity"/>
    <property type="evidence" value="ECO:0007669"/>
    <property type="project" value="UniProtKB-UniRule"/>
</dbReference>
<evidence type="ECO:0000256" key="7">
    <source>
        <dbReference type="ARBA" id="ARBA00023242"/>
    </source>
</evidence>
<comment type="caution">
    <text evidence="15">The sequence shown here is derived from an EMBL/GenBank/DDBJ whole genome shotgun (WGS) entry which is preliminary data.</text>
</comment>
<sequence>MSLKNPFKVHIVDNKALVYDADAIHTLRSQYHIVGSLIGTLPQLPMQNRFYGLPLKLMQEEVTLLLSKGVITLIEDRSAHRCPTDDEIDAYHKEKADDETRQIADYLRTRKARIANHTSGVNKLNEDDNSLGSHKIQGVDQSPTISPLSSPSPSPLSESQQEVTITNDIPKLEPPRGFSPSVTTKTSSYLFPWYDDKNCSHASLEEARSQLIWTWPESDEDKTRYKVFKDIWEKGYYITSGSKFGSDYLAYPGDPLQYHSQFAVSVVDMDAPINPIDIIREGRMSTVVRKTKLFCSWDKDKDEVVYVSIQWAGK</sequence>
<dbReference type="AlphaFoldDB" id="A0A9N9ACJ1"/>
<organism evidence="15 16">
    <name type="scientific">Paraglomus occultum</name>
    <dbReference type="NCBI Taxonomy" id="144539"/>
    <lineage>
        <taxon>Eukaryota</taxon>
        <taxon>Fungi</taxon>
        <taxon>Fungi incertae sedis</taxon>
        <taxon>Mucoromycota</taxon>
        <taxon>Glomeromycotina</taxon>
        <taxon>Glomeromycetes</taxon>
        <taxon>Paraglomerales</taxon>
        <taxon>Paraglomeraceae</taxon>
        <taxon>Paraglomus</taxon>
    </lineage>
</organism>
<dbReference type="InterPro" id="IPR016690">
    <property type="entry name" value="TSEN34"/>
</dbReference>
<dbReference type="SUPFAM" id="SSF53032">
    <property type="entry name" value="tRNA-intron endonuclease catalytic domain-like"/>
    <property type="match status" value="1"/>
</dbReference>
<comment type="subcellular location">
    <subcellularLocation>
        <location evidence="1">Nucleus</location>
        <location evidence="1">Nucleolus</location>
    </subcellularLocation>
</comment>
<dbReference type="EC" id="4.6.1.16" evidence="3 10"/>
<evidence type="ECO:0000256" key="10">
    <source>
        <dbReference type="PIRNR" id="PIRNR017250"/>
    </source>
</evidence>
<dbReference type="GO" id="GO:0000379">
    <property type="term" value="P:tRNA-type intron splice site recognition and cleavage"/>
    <property type="evidence" value="ECO:0007669"/>
    <property type="project" value="UniProtKB-UniRule"/>
</dbReference>
<dbReference type="GO" id="GO:0000214">
    <property type="term" value="C:tRNA-intron endonuclease complex"/>
    <property type="evidence" value="ECO:0007669"/>
    <property type="project" value="UniProtKB-UniRule"/>
</dbReference>
<dbReference type="Proteomes" id="UP000789572">
    <property type="component" value="Unassembled WGS sequence"/>
</dbReference>
<keyword evidence="6 10" id="KW-0456">Lyase</keyword>
<feature type="compositionally biased region" description="Low complexity" evidence="12">
    <location>
        <begin position="146"/>
        <end position="162"/>
    </location>
</feature>
<dbReference type="GO" id="GO:0003676">
    <property type="term" value="F:nucleic acid binding"/>
    <property type="evidence" value="ECO:0007669"/>
    <property type="project" value="InterPro"/>
</dbReference>
<feature type="domain" description="tRNA intron endonuclease catalytic" evidence="13">
    <location>
        <begin position="223"/>
        <end position="302"/>
    </location>
</feature>
<dbReference type="EMBL" id="CAJVPJ010000463">
    <property type="protein sequence ID" value="CAG8527339.1"/>
    <property type="molecule type" value="Genomic_DNA"/>
</dbReference>
<comment type="similarity">
    <text evidence="2 10">Belongs to the tRNA-intron endonuclease family.</text>
</comment>
<dbReference type="InterPro" id="IPR059049">
    <property type="entry name" value="TSEN34_N"/>
</dbReference>
<dbReference type="PANTHER" id="PTHR13070:SF0">
    <property type="entry name" value="TRNA-SPLICING ENDONUCLEASE SUBUNIT SEN34"/>
    <property type="match status" value="1"/>
</dbReference>
<dbReference type="InterPro" id="IPR006676">
    <property type="entry name" value="tRNA_splic"/>
</dbReference>
<gene>
    <name evidence="15" type="ORF">POCULU_LOCUS3885</name>
</gene>
<feature type="domain" description="TSEN34 N-terminal" evidence="14">
    <location>
        <begin position="8"/>
        <end position="76"/>
    </location>
</feature>
<comment type="function">
    <text evidence="10">Constitutes one of the two catalytic subunit of the tRNA-splicing endonuclease complex, a complex responsible for identification and cleavage of the splice sites in pre-tRNA. It cleaves pre-tRNA at the 5'- and 3'-splice sites to release the intron. The products are an intron and two tRNA half-molecules bearing 2',3'-cyclic phosphate and 5'-OH termini. There are no conserved sequences at the splice sites, but the intron is invariably located at the same site in the gene, placing the splice sites an invariant distance from the constant structural features of the tRNA body.</text>
</comment>
<dbReference type="InterPro" id="IPR006677">
    <property type="entry name" value="tRNA_intron_Endonuc_cat-like"/>
</dbReference>
<evidence type="ECO:0000256" key="3">
    <source>
        <dbReference type="ARBA" id="ARBA00012573"/>
    </source>
</evidence>
<dbReference type="GO" id="GO:0006397">
    <property type="term" value="P:mRNA processing"/>
    <property type="evidence" value="ECO:0007669"/>
    <property type="project" value="UniProtKB-KW"/>
</dbReference>
<feature type="active site" evidence="11">
    <location>
        <position position="290"/>
    </location>
</feature>
<evidence type="ECO:0000256" key="4">
    <source>
        <dbReference type="ARBA" id="ARBA00022664"/>
    </source>
</evidence>
<evidence type="ECO:0000256" key="2">
    <source>
        <dbReference type="ARBA" id="ARBA00008078"/>
    </source>
</evidence>
<dbReference type="PANTHER" id="PTHR13070">
    <property type="entry name" value="TRNA-SPLICING ENDONUCLEASE SUBUNIT SEN34-RELATED"/>
    <property type="match status" value="1"/>
</dbReference>
<feature type="region of interest" description="Disordered" evidence="12">
    <location>
        <begin position="118"/>
        <end position="180"/>
    </location>
</feature>
<evidence type="ECO:0000256" key="5">
    <source>
        <dbReference type="ARBA" id="ARBA00022694"/>
    </source>
</evidence>
<evidence type="ECO:0000256" key="8">
    <source>
        <dbReference type="ARBA" id="ARBA00064779"/>
    </source>
</evidence>